<name>A0A8J2L3C5_9HEXA</name>
<dbReference type="AlphaFoldDB" id="A0A8J2L3C5"/>
<dbReference type="EMBL" id="CAJVCH010541664">
    <property type="protein sequence ID" value="CAG7826936.1"/>
    <property type="molecule type" value="Genomic_DNA"/>
</dbReference>
<comment type="caution">
    <text evidence="2">The sequence shown here is derived from an EMBL/GenBank/DDBJ whole genome shotgun (WGS) entry which is preliminary data.</text>
</comment>
<keyword evidence="1" id="KW-1133">Transmembrane helix</keyword>
<accession>A0A8J2L3C5</accession>
<proteinExistence type="predicted"/>
<dbReference type="OrthoDB" id="5296287at2759"/>
<reference evidence="2" key="1">
    <citation type="submission" date="2021-06" db="EMBL/GenBank/DDBJ databases">
        <authorList>
            <person name="Hodson N. C."/>
            <person name="Mongue J. A."/>
            <person name="Jaron S. K."/>
        </authorList>
    </citation>
    <scope>NUCLEOTIDE SEQUENCE</scope>
</reference>
<feature type="non-terminal residue" evidence="2">
    <location>
        <position position="78"/>
    </location>
</feature>
<feature type="non-terminal residue" evidence="2">
    <location>
        <position position="1"/>
    </location>
</feature>
<feature type="transmembrane region" description="Helical" evidence="1">
    <location>
        <begin position="20"/>
        <end position="41"/>
    </location>
</feature>
<sequence length="78" mass="8430">PINFDEVLESLGGFGRFQFVTLFLLLVLEIPVAFISFVPIFTGASPKFWLCNGEIIPAKDACSCNGTLDSEGTSIVSE</sequence>
<evidence type="ECO:0000256" key="1">
    <source>
        <dbReference type="SAM" id="Phobius"/>
    </source>
</evidence>
<evidence type="ECO:0000313" key="3">
    <source>
        <dbReference type="Proteomes" id="UP000708208"/>
    </source>
</evidence>
<keyword evidence="3" id="KW-1185">Reference proteome</keyword>
<keyword evidence="1" id="KW-0812">Transmembrane</keyword>
<organism evidence="2 3">
    <name type="scientific">Allacma fusca</name>
    <dbReference type="NCBI Taxonomy" id="39272"/>
    <lineage>
        <taxon>Eukaryota</taxon>
        <taxon>Metazoa</taxon>
        <taxon>Ecdysozoa</taxon>
        <taxon>Arthropoda</taxon>
        <taxon>Hexapoda</taxon>
        <taxon>Collembola</taxon>
        <taxon>Symphypleona</taxon>
        <taxon>Sminthuridae</taxon>
        <taxon>Allacma</taxon>
    </lineage>
</organism>
<dbReference type="Proteomes" id="UP000708208">
    <property type="component" value="Unassembled WGS sequence"/>
</dbReference>
<protein>
    <submittedName>
        <fullName evidence="2">Uncharacterized protein</fullName>
    </submittedName>
</protein>
<evidence type="ECO:0000313" key="2">
    <source>
        <dbReference type="EMBL" id="CAG7826936.1"/>
    </source>
</evidence>
<keyword evidence="1" id="KW-0472">Membrane</keyword>
<gene>
    <name evidence="2" type="ORF">AFUS01_LOCUS36959</name>
</gene>